<accession>A0A1M6I487</accession>
<dbReference type="GO" id="GO:0016627">
    <property type="term" value="F:oxidoreductase activity, acting on the CH-CH group of donors"/>
    <property type="evidence" value="ECO:0007669"/>
    <property type="project" value="InterPro"/>
</dbReference>
<sequence>MRFLENMALGTGAVAYQTESLHGAGSPQAQRIMIGRQANLEAKKAFAKRIAHIED</sequence>
<organism evidence="2 3">
    <name type="scientific">Tessaracoccus bendigoensis DSM 12906</name>
    <dbReference type="NCBI Taxonomy" id="1123357"/>
    <lineage>
        <taxon>Bacteria</taxon>
        <taxon>Bacillati</taxon>
        <taxon>Actinomycetota</taxon>
        <taxon>Actinomycetes</taxon>
        <taxon>Propionibacteriales</taxon>
        <taxon>Propionibacteriaceae</taxon>
        <taxon>Tessaracoccus</taxon>
    </lineage>
</organism>
<dbReference type="SUPFAM" id="SSF47203">
    <property type="entry name" value="Acyl-CoA dehydrogenase C-terminal domain-like"/>
    <property type="match status" value="1"/>
</dbReference>
<reference evidence="3" key="1">
    <citation type="submission" date="2016-11" db="EMBL/GenBank/DDBJ databases">
        <authorList>
            <person name="Varghese N."/>
            <person name="Submissions S."/>
        </authorList>
    </citation>
    <scope>NUCLEOTIDE SEQUENCE [LARGE SCALE GENOMIC DNA]</scope>
    <source>
        <strain evidence="3">DSM 12906</strain>
    </source>
</reference>
<gene>
    <name evidence="2" type="ORF">SAMN02745244_02161</name>
</gene>
<name>A0A1M6I487_9ACTN</name>
<dbReference type="Gene3D" id="1.20.140.10">
    <property type="entry name" value="Butyryl-CoA Dehydrogenase, subunit A, domain 3"/>
    <property type="match status" value="1"/>
</dbReference>
<dbReference type="EMBL" id="FQZG01000037">
    <property type="protein sequence ID" value="SHJ29174.1"/>
    <property type="molecule type" value="Genomic_DNA"/>
</dbReference>
<dbReference type="Pfam" id="PF03241">
    <property type="entry name" value="HpaB"/>
    <property type="match status" value="1"/>
</dbReference>
<proteinExistence type="predicted"/>
<dbReference type="InterPro" id="IPR036250">
    <property type="entry name" value="AcylCo_DH-like_C"/>
</dbReference>
<protein>
    <submittedName>
        <fullName evidence="2">4-hydroxyphenylacetate 3-hydroxylase C terminal</fullName>
    </submittedName>
</protein>
<dbReference type="Proteomes" id="UP000184512">
    <property type="component" value="Unassembled WGS sequence"/>
</dbReference>
<keyword evidence="3" id="KW-1185">Reference proteome</keyword>
<evidence type="ECO:0000259" key="1">
    <source>
        <dbReference type="Pfam" id="PF03241"/>
    </source>
</evidence>
<evidence type="ECO:0000313" key="3">
    <source>
        <dbReference type="Proteomes" id="UP000184512"/>
    </source>
</evidence>
<feature type="domain" description="HpaB/PvcC/4-BUDH C-terminal" evidence="1">
    <location>
        <begin position="1"/>
        <end position="51"/>
    </location>
</feature>
<dbReference type="STRING" id="1123357.SAMN02745244_02161"/>
<dbReference type="InterPro" id="IPR024719">
    <property type="entry name" value="HpaB/PvcC/4-BUDH_C"/>
</dbReference>
<evidence type="ECO:0000313" key="2">
    <source>
        <dbReference type="EMBL" id="SHJ29174.1"/>
    </source>
</evidence>
<dbReference type="AlphaFoldDB" id="A0A1M6I487"/>